<sequence>MAASKPAADAMPIASAATSTVTLVHTVTSMAKATLPFATPARSRRPELEAVEEVEVAEEKVAEEVGLDMLRPLH</sequence>
<accession>A0A1X7S7R1</accession>
<reference evidence="1 2" key="1">
    <citation type="submission" date="2016-06" db="EMBL/GenBank/DDBJ databases">
        <authorList>
            <person name="Kjaerup R.B."/>
            <person name="Dalgaard T.S."/>
            <person name="Juul-Madsen H.R."/>
        </authorList>
    </citation>
    <scope>NUCLEOTIDE SEQUENCE [LARGE SCALE GENOMIC DNA]</scope>
</reference>
<dbReference type="AlphaFoldDB" id="A0A1X7S7R1"/>
<keyword evidence="2" id="KW-1185">Reference proteome</keyword>
<organism evidence="1 2">
    <name type="scientific">Zymoseptoria tritici (strain ST99CH_3D7)</name>
    <dbReference type="NCBI Taxonomy" id="1276538"/>
    <lineage>
        <taxon>Eukaryota</taxon>
        <taxon>Fungi</taxon>
        <taxon>Dikarya</taxon>
        <taxon>Ascomycota</taxon>
        <taxon>Pezizomycotina</taxon>
        <taxon>Dothideomycetes</taxon>
        <taxon>Dothideomycetidae</taxon>
        <taxon>Mycosphaerellales</taxon>
        <taxon>Mycosphaerellaceae</taxon>
        <taxon>Zymoseptoria</taxon>
    </lineage>
</organism>
<evidence type="ECO:0000313" key="2">
    <source>
        <dbReference type="Proteomes" id="UP000215127"/>
    </source>
</evidence>
<dbReference type="Proteomes" id="UP000215127">
    <property type="component" value="Chromosome 11"/>
</dbReference>
<gene>
    <name evidence="1" type="ORF">ZT3D7_G10412</name>
</gene>
<protein>
    <submittedName>
        <fullName evidence="1">Uncharacterized protein</fullName>
    </submittedName>
</protein>
<dbReference type="EMBL" id="LT853702">
    <property type="protein sequence ID" value="SMQ55257.1"/>
    <property type="molecule type" value="Genomic_DNA"/>
</dbReference>
<proteinExistence type="predicted"/>
<name>A0A1X7S7R1_ZYMT9</name>
<evidence type="ECO:0000313" key="1">
    <source>
        <dbReference type="EMBL" id="SMQ55257.1"/>
    </source>
</evidence>